<dbReference type="EMBL" id="AP018448">
    <property type="protein sequence ID" value="BBC35352.1"/>
    <property type="molecule type" value="Genomic_DNA"/>
</dbReference>
<evidence type="ECO:0000313" key="1">
    <source>
        <dbReference type="EMBL" id="BBC35352.1"/>
    </source>
</evidence>
<dbReference type="RefSeq" id="WP_286255582.1">
    <property type="nucleotide sequence ID" value="NZ_AP018448.1"/>
</dbReference>
<organism evidence="1 2">
    <name type="scientific">Streptomyces graminofaciens</name>
    <dbReference type="NCBI Taxonomy" id="68212"/>
    <lineage>
        <taxon>Bacteria</taxon>
        <taxon>Bacillati</taxon>
        <taxon>Actinomycetota</taxon>
        <taxon>Actinomycetes</taxon>
        <taxon>Kitasatosporales</taxon>
        <taxon>Streptomycetaceae</taxon>
        <taxon>Streptomyces</taxon>
    </lineage>
</organism>
<sequence length="68" mass="8542">MPELNPARARWRRWARYWEKHRRWLPLLPREPCWERPAPPAVEQLEYLDEEDIVRPYVTAYLREEWPA</sequence>
<name>A0ABM7FE69_9ACTN</name>
<keyword evidence="2" id="KW-1185">Reference proteome</keyword>
<protein>
    <submittedName>
        <fullName evidence="1">Uncharacterized protein</fullName>
    </submittedName>
</protein>
<reference evidence="1 2" key="1">
    <citation type="journal article" date="2010" name="ChemBioChem">
        <title>Cloning and characterization of the biosynthetic gene cluster of 16-membered macrolide antibiotic FD-891: involvement of a dual functional cytochrome P450 monooxygenase catalyzing epoxidation and hydroxylation.</title>
        <authorList>
            <person name="Kudo F."/>
            <person name="Motegi A."/>
            <person name="Mizoue K."/>
            <person name="Eguchi T."/>
        </authorList>
    </citation>
    <scope>NUCLEOTIDE SEQUENCE [LARGE SCALE GENOMIC DNA]</scope>
    <source>
        <strain evidence="1 2">A-8890</strain>
    </source>
</reference>
<dbReference type="Proteomes" id="UP001321542">
    <property type="component" value="Chromosome"/>
</dbReference>
<proteinExistence type="predicted"/>
<accession>A0ABM7FE69</accession>
<reference evidence="1 2" key="2">
    <citation type="journal article" date="2023" name="ChemBioChem">
        <title>Acyltransferase Domain Exchange between Two Independent Type I Polyketide Synthases in the Same Producer Strain of Macrolide Antibiotics.</title>
        <authorList>
            <person name="Kudo F."/>
            <person name="Kishikawa K."/>
            <person name="Tsuboi K."/>
            <person name="Kido T."/>
            <person name="Usui T."/>
            <person name="Hashimoto J."/>
            <person name="Shin-Ya K."/>
            <person name="Miyanaga A."/>
            <person name="Eguchi T."/>
        </authorList>
    </citation>
    <scope>NUCLEOTIDE SEQUENCE [LARGE SCALE GENOMIC DNA]</scope>
    <source>
        <strain evidence="1 2">A-8890</strain>
    </source>
</reference>
<gene>
    <name evidence="1" type="ORF">SGFS_066460</name>
</gene>
<evidence type="ECO:0000313" key="2">
    <source>
        <dbReference type="Proteomes" id="UP001321542"/>
    </source>
</evidence>